<dbReference type="InterPro" id="IPR029787">
    <property type="entry name" value="Nucleotide_cyclase"/>
</dbReference>
<organism evidence="4 5">
    <name type="scientific">Rhodoblastus acidophilus</name>
    <name type="common">Rhodopseudomonas acidophila</name>
    <dbReference type="NCBI Taxonomy" id="1074"/>
    <lineage>
        <taxon>Bacteria</taxon>
        <taxon>Pseudomonadati</taxon>
        <taxon>Pseudomonadota</taxon>
        <taxon>Alphaproteobacteria</taxon>
        <taxon>Hyphomicrobiales</taxon>
        <taxon>Rhodoblastaceae</taxon>
        <taxon>Rhodoblastus</taxon>
    </lineage>
</organism>
<dbReference type="InterPro" id="IPR001633">
    <property type="entry name" value="EAL_dom"/>
</dbReference>
<feature type="transmembrane region" description="Helical" evidence="1">
    <location>
        <begin position="151"/>
        <end position="168"/>
    </location>
</feature>
<dbReference type="SMART" id="SM00052">
    <property type="entry name" value="EAL"/>
    <property type="match status" value="1"/>
</dbReference>
<dbReference type="EMBL" id="FYDG01000004">
    <property type="protein sequence ID" value="SNB71564.1"/>
    <property type="molecule type" value="Genomic_DNA"/>
</dbReference>
<dbReference type="RefSeq" id="WP_088520626.1">
    <property type="nucleotide sequence ID" value="NZ_FYDG01000004.1"/>
</dbReference>
<feature type="domain" description="GGDEF" evidence="3">
    <location>
        <begin position="248"/>
        <end position="381"/>
    </location>
</feature>
<feature type="transmembrane region" description="Helical" evidence="1">
    <location>
        <begin position="59"/>
        <end position="79"/>
    </location>
</feature>
<dbReference type="Proteomes" id="UP000198418">
    <property type="component" value="Unassembled WGS sequence"/>
</dbReference>
<dbReference type="InterPro" id="IPR000160">
    <property type="entry name" value="GGDEF_dom"/>
</dbReference>
<name>A0A212RGP4_RHOAC</name>
<dbReference type="SUPFAM" id="SSF55073">
    <property type="entry name" value="Nucleotide cyclase"/>
    <property type="match status" value="1"/>
</dbReference>
<dbReference type="InterPro" id="IPR035919">
    <property type="entry name" value="EAL_sf"/>
</dbReference>
<evidence type="ECO:0000256" key="1">
    <source>
        <dbReference type="SAM" id="Phobius"/>
    </source>
</evidence>
<evidence type="ECO:0000313" key="5">
    <source>
        <dbReference type="Proteomes" id="UP000198418"/>
    </source>
</evidence>
<feature type="transmembrane region" description="Helical" evidence="1">
    <location>
        <begin position="126"/>
        <end position="144"/>
    </location>
</feature>
<dbReference type="Pfam" id="PF00990">
    <property type="entry name" value="GGDEF"/>
    <property type="match status" value="1"/>
</dbReference>
<dbReference type="InterPro" id="IPR052155">
    <property type="entry name" value="Biofilm_reg_signaling"/>
</dbReference>
<dbReference type="PANTHER" id="PTHR44757:SF2">
    <property type="entry name" value="BIOFILM ARCHITECTURE MAINTENANCE PROTEIN MBAA"/>
    <property type="match status" value="1"/>
</dbReference>
<dbReference type="Pfam" id="PF00563">
    <property type="entry name" value="EAL"/>
    <property type="match status" value="1"/>
</dbReference>
<protein>
    <submittedName>
        <fullName evidence="4">Diguanylate cyclase/phosphodiesterase</fullName>
    </submittedName>
</protein>
<dbReference type="SUPFAM" id="SSF141868">
    <property type="entry name" value="EAL domain-like"/>
    <property type="match status" value="1"/>
</dbReference>
<feature type="domain" description="EAL" evidence="2">
    <location>
        <begin position="390"/>
        <end position="640"/>
    </location>
</feature>
<dbReference type="NCBIfam" id="TIGR00254">
    <property type="entry name" value="GGDEF"/>
    <property type="match status" value="1"/>
</dbReference>
<evidence type="ECO:0000313" key="4">
    <source>
        <dbReference type="EMBL" id="SNB71564.1"/>
    </source>
</evidence>
<dbReference type="Gene3D" id="3.20.20.450">
    <property type="entry name" value="EAL domain"/>
    <property type="match status" value="1"/>
</dbReference>
<keyword evidence="5" id="KW-1185">Reference proteome</keyword>
<dbReference type="PROSITE" id="PS50883">
    <property type="entry name" value="EAL"/>
    <property type="match status" value="1"/>
</dbReference>
<dbReference type="SMART" id="SM00267">
    <property type="entry name" value="GGDEF"/>
    <property type="match status" value="1"/>
</dbReference>
<feature type="transmembrane region" description="Helical" evidence="1">
    <location>
        <begin position="100"/>
        <end position="120"/>
    </location>
</feature>
<evidence type="ECO:0000259" key="3">
    <source>
        <dbReference type="PROSITE" id="PS50887"/>
    </source>
</evidence>
<keyword evidence="1" id="KW-0472">Membrane</keyword>
<dbReference type="PANTHER" id="PTHR44757">
    <property type="entry name" value="DIGUANYLATE CYCLASE DGCP"/>
    <property type="match status" value="1"/>
</dbReference>
<sequence length="651" mass="70331">MYFQFSATEGRDSRIAPIHELNRARLAALVRQIPLLALVVAGNALALAAIALQSAPLPLALAAPVALMLGGALAALGWTRRAAHPVGEGDAGRVLRRVNLCSAGFTLVYVVWVTALYLHVDPAQRSAIIYALAVTGMFAIFALAQLPKTALLIGGMGLPGFAWLLMTAGDSTSLLEGANLLLVLLALFLSVNGASRDFEALVAARAKASRLAEDNRRLAEADALTGLANRRAFFARVAEEIARGPEAGALAMGVVDLDGFKPVNDLYGHALGDKALCECAERLRMLEREGAVVARLGGDEFAVLFTGRKAEAEMAALGARICAALKAPVRIDDAAAALSCSIGFARFPEEARDAQQLYERADFALYHAKQNHRGEAVLFTPEHETNMRMIAQIEQCLRRANLEQEIQLEFQPLFDAVEQTIVSFEALARWNSPELGAVSPNLFVPVAERSEIIHALTRTVLRKALKAARSWPDYVGVSLNLSARDLLSPRALTQIVAIIEASGVKTSRIDIEVTETSLLTDFVKAEAALAMLKRLGLKISLDDFGTGYSSLAYIHRLPLDKIKIDRSFIQEMHGNGVARDIVKSLIGLIGNLKLQCVTEGVETSEQFDLLRKFGCNVVQGFLFSRPIPQDEAPRFIAEVEAGRRPAERAAG</sequence>
<evidence type="ECO:0000259" key="2">
    <source>
        <dbReference type="PROSITE" id="PS50883"/>
    </source>
</evidence>
<dbReference type="InterPro" id="IPR043128">
    <property type="entry name" value="Rev_trsase/Diguanyl_cyclase"/>
</dbReference>
<feature type="transmembrane region" description="Helical" evidence="1">
    <location>
        <begin position="33"/>
        <end position="53"/>
    </location>
</feature>
<dbReference type="Gene3D" id="3.30.70.270">
    <property type="match status" value="1"/>
</dbReference>
<proteinExistence type="predicted"/>
<dbReference type="CDD" id="cd01948">
    <property type="entry name" value="EAL"/>
    <property type="match status" value="1"/>
</dbReference>
<keyword evidence="1" id="KW-0812">Transmembrane</keyword>
<accession>A0A212RGP4</accession>
<keyword evidence="1" id="KW-1133">Transmembrane helix</keyword>
<reference evidence="5" key="1">
    <citation type="submission" date="2017-06" db="EMBL/GenBank/DDBJ databases">
        <authorList>
            <person name="Varghese N."/>
            <person name="Submissions S."/>
        </authorList>
    </citation>
    <scope>NUCLEOTIDE SEQUENCE [LARGE SCALE GENOMIC DNA]</scope>
    <source>
        <strain evidence="5">DSM 137</strain>
    </source>
</reference>
<dbReference type="CDD" id="cd01949">
    <property type="entry name" value="GGDEF"/>
    <property type="match status" value="1"/>
</dbReference>
<dbReference type="AlphaFoldDB" id="A0A212RGP4"/>
<gene>
    <name evidence="4" type="ORF">SAMN06265338_104170</name>
</gene>
<dbReference type="PROSITE" id="PS50887">
    <property type="entry name" value="GGDEF"/>
    <property type="match status" value="1"/>
</dbReference>